<dbReference type="AlphaFoldDB" id="A0AAV2WKA5"/>
<dbReference type="Gene3D" id="3.30.559.10">
    <property type="entry name" value="Chloramphenicol acetyltransferase-like domain"/>
    <property type="match status" value="1"/>
</dbReference>
<keyword evidence="1" id="KW-0436">Ligase</keyword>
<reference evidence="1" key="1">
    <citation type="submission" date="2014-05" db="EMBL/GenBank/DDBJ databases">
        <authorList>
            <person name="Urmite Genomes"/>
        </authorList>
    </citation>
    <scope>NUCLEOTIDE SEQUENCE</scope>
    <source>
        <strain evidence="1">DSM 44074</strain>
    </source>
</reference>
<proteinExistence type="predicted"/>
<name>A0AAV2WKA5_MYCNE</name>
<evidence type="ECO:0000313" key="2">
    <source>
        <dbReference type="Proteomes" id="UP000028864"/>
    </source>
</evidence>
<organism evidence="1 2">
    <name type="scientific">Mycolicibacterium neoaurum</name>
    <name type="common">Mycobacterium neoaurum</name>
    <dbReference type="NCBI Taxonomy" id="1795"/>
    <lineage>
        <taxon>Bacteria</taxon>
        <taxon>Bacillati</taxon>
        <taxon>Actinomycetota</taxon>
        <taxon>Actinomycetes</taxon>
        <taxon>Mycobacteriales</taxon>
        <taxon>Mycobacteriaceae</taxon>
        <taxon>Mycolicibacterium</taxon>
    </lineage>
</organism>
<accession>A0AAV2WKA5</accession>
<dbReference type="InterPro" id="IPR023213">
    <property type="entry name" value="CAT-like_dom_sf"/>
</dbReference>
<dbReference type="Proteomes" id="UP000028864">
    <property type="component" value="Unassembled WGS sequence"/>
</dbReference>
<reference evidence="1" key="2">
    <citation type="submission" date="2015-09" db="EMBL/GenBank/DDBJ databases">
        <title>Draft genome sequence of Mycobacterium neoaurum DSM 44074.</title>
        <authorList>
            <person name="Croce O."/>
            <person name="Robert C."/>
            <person name="Raoult D."/>
            <person name="Drancourt M."/>
        </authorList>
    </citation>
    <scope>NUCLEOTIDE SEQUENCE</scope>
    <source>
        <strain evidence="1">DSM 44074</strain>
    </source>
</reference>
<protein>
    <submittedName>
        <fullName evidence="1">Fatty acyl-AMP ligase FadD28 and polyketide synthase</fullName>
    </submittedName>
</protein>
<dbReference type="EMBL" id="LK021338">
    <property type="protein sequence ID" value="CDQ44213.1"/>
    <property type="molecule type" value="Genomic_DNA"/>
</dbReference>
<dbReference type="GO" id="GO:0016874">
    <property type="term" value="F:ligase activity"/>
    <property type="evidence" value="ECO:0007669"/>
    <property type="project" value="UniProtKB-KW"/>
</dbReference>
<gene>
    <name evidence="1" type="ORF">BN1047_02089</name>
</gene>
<evidence type="ECO:0000313" key="1">
    <source>
        <dbReference type="EMBL" id="CDQ44213.1"/>
    </source>
</evidence>
<sequence length="443" mass="46868">MGDNTLAYIDQASFLGLRALGRGPIVQTVWVYDRSVDIDGLRRLRRELGHGLLGRRIERSVLPFGRHRWVSDTSAPTLDLSVQEISRSQVGDWANSRLAVPIDPERGPGWRLAVQPLSDGGGAVSLTASHSLVDGLGFIAAVTDAVNGVRHDLGYPPPGSRPRRRALAQDARQTLAAIPEMAAAVVASARVARAERADLTTSIKAAGDVPPGDDVPMVPPSVITFVDIDQWDACAKRLGGSSNSLFAGLATRIGARLGRLNPDGRANLSWPVSERTAGDTRANALVSVSMTADPDEVLGDLGGVRAAMRQALAESEQTSVKLTGPLPLTPFTPKIVLRRLEGMVLAVNDPIGCSNLGEPEDAFSCPDGTPADFVLMRGVEPNVTSRELNRIGGQLVLGGIRARGRFGVSVSAWSVHGPNSKAALRELVSAAYADFGLTGLVEL</sequence>
<dbReference type="RefSeq" id="WP_030135612.1">
    <property type="nucleotide sequence ID" value="NZ_FMZG01000004.1"/>
</dbReference>
<dbReference type="SUPFAM" id="SSF52777">
    <property type="entry name" value="CoA-dependent acyltransferases"/>
    <property type="match status" value="1"/>
</dbReference>